<evidence type="ECO:0000313" key="1">
    <source>
        <dbReference type="EMBL" id="KAJ9082643.1"/>
    </source>
</evidence>
<organism evidence="1 2">
    <name type="scientific">Entomophthora muscae</name>
    <dbReference type="NCBI Taxonomy" id="34485"/>
    <lineage>
        <taxon>Eukaryota</taxon>
        <taxon>Fungi</taxon>
        <taxon>Fungi incertae sedis</taxon>
        <taxon>Zoopagomycota</taxon>
        <taxon>Entomophthoromycotina</taxon>
        <taxon>Entomophthoromycetes</taxon>
        <taxon>Entomophthorales</taxon>
        <taxon>Entomophthoraceae</taxon>
        <taxon>Entomophthora</taxon>
    </lineage>
</organism>
<dbReference type="Proteomes" id="UP001165960">
    <property type="component" value="Unassembled WGS sequence"/>
</dbReference>
<comment type="caution">
    <text evidence="1">The sequence shown here is derived from an EMBL/GenBank/DDBJ whole genome shotgun (WGS) entry which is preliminary data.</text>
</comment>
<proteinExistence type="predicted"/>
<protein>
    <submittedName>
        <fullName evidence="1">Uncharacterized protein</fullName>
    </submittedName>
</protein>
<sequence>MSRIGGQQHALAFSRTTPGDTDGGYFEELLQLNTSKKRFWSSLVPPWSTTSLAFWFNSHTKALCQFKITYPFVTALEGVQLFTLLPYVIKVAPAFFFVWSHFLDIDNFEFGDPNTPLGLSKLACGCVAG</sequence>
<reference evidence="1" key="1">
    <citation type="submission" date="2022-04" db="EMBL/GenBank/DDBJ databases">
        <title>Genome of the entomopathogenic fungus Entomophthora muscae.</title>
        <authorList>
            <person name="Elya C."/>
            <person name="Lovett B.R."/>
            <person name="Lee E."/>
            <person name="Macias A.M."/>
            <person name="Hajek A.E."/>
            <person name="De Bivort B.L."/>
            <person name="Kasson M.T."/>
            <person name="De Fine Licht H.H."/>
            <person name="Stajich J.E."/>
        </authorList>
    </citation>
    <scope>NUCLEOTIDE SEQUENCE</scope>
    <source>
        <strain evidence="1">Berkeley</strain>
    </source>
</reference>
<accession>A0ACC2U6J7</accession>
<evidence type="ECO:0000313" key="2">
    <source>
        <dbReference type="Proteomes" id="UP001165960"/>
    </source>
</evidence>
<dbReference type="EMBL" id="QTSX02001426">
    <property type="protein sequence ID" value="KAJ9082643.1"/>
    <property type="molecule type" value="Genomic_DNA"/>
</dbReference>
<gene>
    <name evidence="1" type="ORF">DSO57_1002589</name>
</gene>
<keyword evidence="2" id="KW-1185">Reference proteome</keyword>
<name>A0ACC2U6J7_9FUNG</name>